<proteinExistence type="predicted"/>
<comment type="caution">
    <text evidence="1">The sequence shown here is derived from an EMBL/GenBank/DDBJ whole genome shotgun (WGS) entry which is preliminary data.</text>
</comment>
<dbReference type="EMBL" id="SNZH01000032">
    <property type="protein sequence ID" value="TDR36059.1"/>
    <property type="molecule type" value="Genomic_DNA"/>
</dbReference>
<evidence type="ECO:0000313" key="1">
    <source>
        <dbReference type="EMBL" id="TDR36059.1"/>
    </source>
</evidence>
<reference evidence="1 2" key="1">
    <citation type="submission" date="2019-03" db="EMBL/GenBank/DDBJ databases">
        <title>Genomic Encyclopedia of Type Strains, Phase IV (KMG-IV): sequencing the most valuable type-strain genomes for metagenomic binning, comparative biology and taxonomic classification.</title>
        <authorList>
            <person name="Goeker M."/>
        </authorList>
    </citation>
    <scope>NUCLEOTIDE SEQUENCE [LARGE SCALE GENOMIC DNA]</scope>
    <source>
        <strain evidence="1 2">DSM 21667</strain>
    </source>
</reference>
<organism evidence="1 2">
    <name type="scientific">Tahibacter aquaticus</name>
    <dbReference type="NCBI Taxonomy" id="520092"/>
    <lineage>
        <taxon>Bacteria</taxon>
        <taxon>Pseudomonadati</taxon>
        <taxon>Pseudomonadota</taxon>
        <taxon>Gammaproteobacteria</taxon>
        <taxon>Lysobacterales</taxon>
        <taxon>Rhodanobacteraceae</taxon>
        <taxon>Tahibacter</taxon>
    </lineage>
</organism>
<protein>
    <recommendedName>
        <fullName evidence="3">RiboL-PSP-HEPN domain-containing protein</fullName>
    </recommendedName>
</protein>
<dbReference type="RefSeq" id="WP_133821952.1">
    <property type="nucleotide sequence ID" value="NZ_SNZH01000032.1"/>
</dbReference>
<keyword evidence="2" id="KW-1185">Reference proteome</keyword>
<evidence type="ECO:0008006" key="3">
    <source>
        <dbReference type="Google" id="ProtNLM"/>
    </source>
</evidence>
<dbReference type="Proteomes" id="UP000295293">
    <property type="component" value="Unassembled WGS sequence"/>
</dbReference>
<dbReference type="AlphaFoldDB" id="A0A4R6YHB6"/>
<name>A0A4R6YHB6_9GAMM</name>
<accession>A0A4R6YHB6</accession>
<evidence type="ECO:0000313" key="2">
    <source>
        <dbReference type="Proteomes" id="UP000295293"/>
    </source>
</evidence>
<gene>
    <name evidence="1" type="ORF">DFR29_13214</name>
</gene>
<sequence length="192" mass="21574">MSSIKTQVALLELRSVFNVLAADVEEALAYGRSTPTDFAKRSLFRTYFVQIEGFTTQFRRAAEAIASERTTLLTAEDRVLLPDQKAYLNDRGVARKLESFQPTLPAILFSMRCFGKAHGLVFEPELGGVGYASFKKFVKLRNSLTHPKSASDLALSDEQAAFALEAATWWKKTVLDLMERCRVPQQEWLDSS</sequence>